<dbReference type="InterPro" id="IPR047757">
    <property type="entry name" value="AfsA-like"/>
</dbReference>
<dbReference type="Proteomes" id="UP000236520">
    <property type="component" value="Unassembled WGS sequence"/>
</dbReference>
<dbReference type="GO" id="GO:0016740">
    <property type="term" value="F:transferase activity"/>
    <property type="evidence" value="ECO:0007669"/>
    <property type="project" value="InterPro"/>
</dbReference>
<dbReference type="AlphaFoldDB" id="A0A2J7YRD8"/>
<dbReference type="SUPFAM" id="SSF54637">
    <property type="entry name" value="Thioesterase/thiol ester dehydrase-isomerase"/>
    <property type="match status" value="1"/>
</dbReference>
<dbReference type="InterPro" id="IPR029069">
    <property type="entry name" value="HotDog_dom_sf"/>
</dbReference>
<comment type="caution">
    <text evidence="2">The sequence shown here is derived from an EMBL/GenBank/DDBJ whole genome shotgun (WGS) entry which is preliminary data.</text>
</comment>
<gene>
    <name evidence="2" type="ORF">SMF913_26071</name>
</gene>
<dbReference type="NCBIfam" id="NF041195">
    <property type="entry name" value="ScbA_BarX_GamBu"/>
    <property type="match status" value="1"/>
</dbReference>
<feature type="domain" description="A-factor biosynthesis hotdog" evidence="1">
    <location>
        <begin position="14"/>
        <end position="149"/>
    </location>
</feature>
<name>A0A2J7YRD8_STRMQ</name>
<dbReference type="EMBL" id="LJIW01000002">
    <property type="protein sequence ID" value="PNG90606.1"/>
    <property type="molecule type" value="Genomic_DNA"/>
</dbReference>
<organism evidence="2 3">
    <name type="scientific">Streptomyces malaysiensis</name>
    <dbReference type="NCBI Taxonomy" id="92644"/>
    <lineage>
        <taxon>Bacteria</taxon>
        <taxon>Bacillati</taxon>
        <taxon>Actinomycetota</taxon>
        <taxon>Actinomycetes</taxon>
        <taxon>Kitasatosporales</taxon>
        <taxon>Streptomycetaceae</taxon>
        <taxon>Streptomyces</taxon>
        <taxon>Streptomyces violaceusniger group</taxon>
    </lineage>
</organism>
<proteinExistence type="predicted"/>
<evidence type="ECO:0000259" key="1">
    <source>
        <dbReference type="Pfam" id="PF03756"/>
    </source>
</evidence>
<dbReference type="RefSeq" id="WP_102936292.1">
    <property type="nucleotide sequence ID" value="NZ_LJIW01000002.1"/>
</dbReference>
<feature type="domain" description="A-factor biosynthesis hotdog" evidence="1">
    <location>
        <begin position="191"/>
        <end position="319"/>
    </location>
</feature>
<keyword evidence="3" id="KW-1185">Reference proteome</keyword>
<sequence>MDTVEFSQTVPRELVHRLSLAEVFLTGVLARDEDTLDIGVQIPRSHVFYRDTAGCRHIYDPMVLVEAVRQSLLMLGHDLFERPFGTKFILRDIALHGADITALAVRDVPTDVVLRCRIVRRFRDREGLKGARLSYSALIGDRVAATLEGSMSWLTPAEWRAAREEGRATLELPVQATFTACESGPRIGEALVDRRDTSNVVISPPECHLTPDGGETRTARLLVDTSHPVLFDHPLDHVPGMLTLEAFRQLSIATAVQTGALPSASAVLTGLKARFTGFGELDLPITCESVQAEGDGGSAVLRCAMKQAGRTIADGELRLTRAPAEAGRWRS</sequence>
<protein>
    <recommendedName>
        <fullName evidence="1">A-factor biosynthesis hotdog domain-containing protein</fullName>
    </recommendedName>
</protein>
<accession>A0A2J7YRD8</accession>
<dbReference type="InterPro" id="IPR005509">
    <property type="entry name" value="AfsA_hotdog_dom"/>
</dbReference>
<reference evidence="2 3" key="1">
    <citation type="submission" date="2015-09" db="EMBL/GenBank/DDBJ databases">
        <title>Genome sequence, genome mining and natural product profiling of a biocontrol bacterium Streptomyces malaysiensis F913.</title>
        <authorList>
            <person name="Xu Y."/>
            <person name="Wei J."/>
            <person name="Xie J."/>
            <person name="Li T."/>
            <person name="Zhou Z."/>
        </authorList>
    </citation>
    <scope>NUCLEOTIDE SEQUENCE [LARGE SCALE GENOMIC DNA]</scope>
    <source>
        <strain evidence="2 3">F913</strain>
    </source>
</reference>
<evidence type="ECO:0000313" key="3">
    <source>
        <dbReference type="Proteomes" id="UP000236520"/>
    </source>
</evidence>
<dbReference type="Pfam" id="PF03756">
    <property type="entry name" value="AfsA"/>
    <property type="match status" value="2"/>
</dbReference>
<evidence type="ECO:0000313" key="2">
    <source>
        <dbReference type="EMBL" id="PNG90606.1"/>
    </source>
</evidence>
<dbReference type="Gene3D" id="3.10.129.10">
    <property type="entry name" value="Hotdog Thioesterase"/>
    <property type="match status" value="1"/>
</dbReference>